<organism evidence="1">
    <name type="scientific">Brassica napus</name>
    <name type="common">Rape</name>
    <dbReference type="NCBI Taxonomy" id="3708"/>
    <lineage>
        <taxon>Eukaryota</taxon>
        <taxon>Viridiplantae</taxon>
        <taxon>Streptophyta</taxon>
        <taxon>Embryophyta</taxon>
        <taxon>Tracheophyta</taxon>
        <taxon>Spermatophyta</taxon>
        <taxon>Magnoliopsida</taxon>
        <taxon>eudicotyledons</taxon>
        <taxon>Gunneridae</taxon>
        <taxon>Pentapetalae</taxon>
        <taxon>rosids</taxon>
        <taxon>malvids</taxon>
        <taxon>Brassicales</taxon>
        <taxon>Brassicaceae</taxon>
        <taxon>Brassiceae</taxon>
        <taxon>Brassica</taxon>
    </lineage>
</organism>
<dbReference type="AlphaFoldDB" id="A0A816N4R4"/>
<sequence>MQTMVFLFLTTRDSSTNTWISPGNNSYNWRITMNQLTSSILRPKLPHVFKVSRYMSASLNSGEVLMLLSIRVCKALVSSLSIFVDEWKHVLDCS</sequence>
<evidence type="ECO:0000313" key="1">
    <source>
        <dbReference type="EMBL" id="CAF2022313.1"/>
    </source>
</evidence>
<dbReference type="EMBL" id="HG994371">
    <property type="protein sequence ID" value="CAF2022313.1"/>
    <property type="molecule type" value="Genomic_DNA"/>
</dbReference>
<accession>A0A816N4R4</accession>
<name>A0A816N4R4_BRANA</name>
<gene>
    <name evidence="1" type="ORF">DARMORV10_C07P48350.1</name>
</gene>
<dbReference type="Proteomes" id="UP001295469">
    <property type="component" value="Chromosome C07"/>
</dbReference>
<proteinExistence type="predicted"/>
<protein>
    <submittedName>
        <fullName evidence="1">(rape) hypothetical protein</fullName>
    </submittedName>
</protein>
<reference evidence="1" key="1">
    <citation type="submission" date="2021-01" db="EMBL/GenBank/DDBJ databases">
        <authorList>
            <consortium name="Genoscope - CEA"/>
            <person name="William W."/>
        </authorList>
    </citation>
    <scope>NUCLEOTIDE SEQUENCE</scope>
</reference>